<dbReference type="InterPro" id="IPR019317">
    <property type="entry name" value="BRI3"/>
</dbReference>
<dbReference type="PANTHER" id="PTHR13551">
    <property type="entry name" value="BRAIN PROTEIN I3"/>
    <property type="match status" value="1"/>
</dbReference>
<comment type="subcellular location">
    <subcellularLocation>
        <location evidence="2">Cytoplasm</location>
        <location evidence="2">Perinuclear region</location>
    </subcellularLocation>
    <subcellularLocation>
        <location evidence="1">Lysosome membrane</location>
        <topology evidence="1">Multi-pass membrane protein</topology>
    </subcellularLocation>
</comment>
<evidence type="ECO:0000256" key="7">
    <source>
        <dbReference type="ARBA" id="ARBA00023136"/>
    </source>
</evidence>
<dbReference type="Pfam" id="PF10164">
    <property type="entry name" value="BRI3"/>
    <property type="match status" value="1"/>
</dbReference>
<proteinExistence type="inferred from homology"/>
<evidence type="ECO:0000256" key="3">
    <source>
        <dbReference type="ARBA" id="ARBA00008090"/>
    </source>
</evidence>
<evidence type="ECO:0000256" key="8">
    <source>
        <dbReference type="ARBA" id="ARBA00023228"/>
    </source>
</evidence>
<evidence type="ECO:0000256" key="9">
    <source>
        <dbReference type="ARBA" id="ARBA00035284"/>
    </source>
</evidence>
<evidence type="ECO:0000256" key="1">
    <source>
        <dbReference type="ARBA" id="ARBA00004155"/>
    </source>
</evidence>
<comment type="subunit">
    <text evidence="11">Interacts with BRI3BP. Interacts with MGAT1 and IFITM3.</text>
</comment>
<name>A0ABY7DFH6_MYAAR</name>
<dbReference type="PANTHER" id="PTHR13551:SF1">
    <property type="entry name" value="MEMBRANE PROTEIN BRI3"/>
    <property type="match status" value="1"/>
</dbReference>
<comment type="similarity">
    <text evidence="3">Belongs to the BRI3 family.</text>
</comment>
<dbReference type="Proteomes" id="UP001164746">
    <property type="component" value="Chromosome 2"/>
</dbReference>
<evidence type="ECO:0000256" key="4">
    <source>
        <dbReference type="ARBA" id="ARBA00022490"/>
    </source>
</evidence>
<keyword evidence="14" id="KW-1185">Reference proteome</keyword>
<feature type="transmembrane region" description="Helical" evidence="12">
    <location>
        <begin position="40"/>
        <end position="58"/>
    </location>
</feature>
<keyword evidence="4" id="KW-0963">Cytoplasm</keyword>
<evidence type="ECO:0000256" key="6">
    <source>
        <dbReference type="ARBA" id="ARBA00022989"/>
    </source>
</evidence>
<keyword evidence="7 12" id="KW-0472">Membrane</keyword>
<accession>A0ABY7DFH6</accession>
<evidence type="ECO:0000256" key="10">
    <source>
        <dbReference type="ARBA" id="ARBA00035449"/>
    </source>
</evidence>
<keyword evidence="8" id="KW-0458">Lysosome</keyword>
<evidence type="ECO:0000256" key="5">
    <source>
        <dbReference type="ARBA" id="ARBA00022692"/>
    </source>
</evidence>
<sequence>MSAQPIPVVTSAPTTTTFIVGGGCSKCGVGHLESSYTKCGILMAICFFPIGVICCVMMKEKKCGRCGASF</sequence>
<evidence type="ECO:0000313" key="14">
    <source>
        <dbReference type="Proteomes" id="UP001164746"/>
    </source>
</evidence>
<evidence type="ECO:0000256" key="2">
    <source>
        <dbReference type="ARBA" id="ARBA00004556"/>
    </source>
</evidence>
<gene>
    <name evidence="13" type="ORF">MAR_029102</name>
</gene>
<evidence type="ECO:0000313" key="13">
    <source>
        <dbReference type="EMBL" id="WAQ96412.1"/>
    </source>
</evidence>
<organism evidence="13 14">
    <name type="scientific">Mya arenaria</name>
    <name type="common">Soft-shell clam</name>
    <dbReference type="NCBI Taxonomy" id="6604"/>
    <lineage>
        <taxon>Eukaryota</taxon>
        <taxon>Metazoa</taxon>
        <taxon>Spiralia</taxon>
        <taxon>Lophotrochozoa</taxon>
        <taxon>Mollusca</taxon>
        <taxon>Bivalvia</taxon>
        <taxon>Autobranchia</taxon>
        <taxon>Heteroconchia</taxon>
        <taxon>Euheterodonta</taxon>
        <taxon>Imparidentia</taxon>
        <taxon>Neoheterodontei</taxon>
        <taxon>Myida</taxon>
        <taxon>Myoidea</taxon>
        <taxon>Myidae</taxon>
        <taxon>Mya</taxon>
    </lineage>
</organism>
<protein>
    <recommendedName>
        <fullName evidence="9">Membrane protein BRI3</fullName>
    </recommendedName>
    <alternativeName>
        <fullName evidence="10">Brain protein I3</fullName>
    </alternativeName>
</protein>
<evidence type="ECO:0000256" key="12">
    <source>
        <dbReference type="SAM" id="Phobius"/>
    </source>
</evidence>
<keyword evidence="5 12" id="KW-0812">Transmembrane</keyword>
<evidence type="ECO:0000256" key="11">
    <source>
        <dbReference type="ARBA" id="ARBA00046593"/>
    </source>
</evidence>
<keyword evidence="6 12" id="KW-1133">Transmembrane helix</keyword>
<reference evidence="13" key="1">
    <citation type="submission" date="2022-11" db="EMBL/GenBank/DDBJ databases">
        <title>Centuries of genome instability and evolution in soft-shell clam transmissible cancer (bioRxiv).</title>
        <authorList>
            <person name="Hart S.F.M."/>
            <person name="Yonemitsu M.A."/>
            <person name="Giersch R.M."/>
            <person name="Beal B.F."/>
            <person name="Arriagada G."/>
            <person name="Davis B.W."/>
            <person name="Ostrander E.A."/>
            <person name="Goff S.P."/>
            <person name="Metzger M.J."/>
        </authorList>
    </citation>
    <scope>NUCLEOTIDE SEQUENCE</scope>
    <source>
        <strain evidence="13">MELC-2E11</strain>
        <tissue evidence="13">Siphon/mantle</tissue>
    </source>
</reference>
<dbReference type="EMBL" id="CP111013">
    <property type="protein sequence ID" value="WAQ96412.1"/>
    <property type="molecule type" value="Genomic_DNA"/>
</dbReference>